<reference evidence="2 3" key="1">
    <citation type="submission" date="2009-09" db="EMBL/GenBank/DDBJ databases">
        <authorList>
            <person name="Weinstock G."/>
            <person name="Sodergren E."/>
            <person name="Clifton S."/>
            <person name="Fulton L."/>
            <person name="Fulton B."/>
            <person name="Courtney L."/>
            <person name="Fronick C."/>
            <person name="Harrison M."/>
            <person name="Strong C."/>
            <person name="Farmer C."/>
            <person name="Delahaunty K."/>
            <person name="Markovic C."/>
            <person name="Hall O."/>
            <person name="Minx P."/>
            <person name="Tomlinson C."/>
            <person name="Mitreva M."/>
            <person name="Nelson J."/>
            <person name="Hou S."/>
            <person name="Wollam A."/>
            <person name="Pepin K.H."/>
            <person name="Johnson M."/>
            <person name="Bhonagiri V."/>
            <person name="Nash W.E."/>
            <person name="Warren W."/>
            <person name="Chinwalla A."/>
            <person name="Mardis E.R."/>
            <person name="Wilson R.K."/>
        </authorList>
    </citation>
    <scope>NUCLEOTIDE SEQUENCE [LARGE SCALE GENOMIC DNA]</scope>
    <source>
        <strain evidence="3">ATCC 35185 / DSM 20758 / VPI D19B-28</strain>
    </source>
</reference>
<dbReference type="RefSeq" id="WP_006192822.1">
    <property type="nucleotide sequence ID" value="NC_015437.1"/>
</dbReference>
<dbReference type="Proteomes" id="UP000003505">
    <property type="component" value="Unassembled WGS sequence"/>
</dbReference>
<dbReference type="PANTHER" id="PTHR43106:SF1">
    <property type="entry name" value="DEHYDROGENASE-RELATED"/>
    <property type="match status" value="1"/>
</dbReference>
<dbReference type="Pfam" id="PF21688">
    <property type="entry name" value="FAD-depend_C"/>
    <property type="match status" value="1"/>
</dbReference>
<dbReference type="STRING" id="546271.Selsp_0800"/>
<dbReference type="PANTHER" id="PTHR43106">
    <property type="entry name" value="DEHYDROGENASE-RELATED"/>
    <property type="match status" value="1"/>
</dbReference>
<dbReference type="EMBL" id="ACKP02000029">
    <property type="protein sequence ID" value="EEX77058.1"/>
    <property type="molecule type" value="Genomic_DNA"/>
</dbReference>
<gene>
    <name evidence="2" type="ORF">SELSPUOL_01525</name>
</gene>
<accession>C9LVN3</accession>
<evidence type="ECO:0000259" key="1">
    <source>
        <dbReference type="Pfam" id="PF21688"/>
    </source>
</evidence>
<sequence>MGGGEVKKYDVAIVGAGPAGVFAAYELAEKKPGLSIVVLESGNDIYHRCCPIAAGKVKSCIGCKPCSIMRGFGGAGAFSDGKYNFTTQFGGWLGEYISSAEVMRLIEYVDAINMRHGAPAKVFSTKGSRIGKLALEHDLHLLEASVRHLGTENNLKMLEKTYEYMKDRVEFRFHEPVRNILSDGEGENALELESGERIAAEYLVVAPGRSGAEWFSEECRRLRVEQKNNQVDVGVRVEVPDEIFDHITSEVYEAKLVYRTKRYGDSVRTFCMNPHGHVVMENTGGIMTVNGHSYSDPKMQSRNTNFALLVSNHFTEPFNEPHKYGKSIASFSNMLGGGIIMQRYGDLVKGRRTNAHRMSHSFMEPTLHATPGDLSLILPKRHLDNIMEMVQALNAVAPGMTNDDTLLYGVEVKFYSSRIVLSNELETRLKNVFAVGDGAGVTRGLSQAGASGVHVARVILSRMGAG</sequence>
<organism evidence="2 3">
    <name type="scientific">Selenomonas sputigena (strain ATCC 35185 / DSM 20758 / CCUG 44933 / VPI D19B-28)</name>
    <dbReference type="NCBI Taxonomy" id="546271"/>
    <lineage>
        <taxon>Bacteria</taxon>
        <taxon>Bacillati</taxon>
        <taxon>Bacillota</taxon>
        <taxon>Negativicutes</taxon>
        <taxon>Selenomonadales</taxon>
        <taxon>Selenomonadaceae</taxon>
        <taxon>Selenomonas</taxon>
    </lineage>
</organism>
<evidence type="ECO:0000313" key="3">
    <source>
        <dbReference type="Proteomes" id="UP000003505"/>
    </source>
</evidence>
<comment type="caution">
    <text evidence="2">The sequence shown here is derived from an EMBL/GenBank/DDBJ whole genome shotgun (WGS) entry which is preliminary data.</text>
</comment>
<name>C9LVN3_SELS3</name>
<dbReference type="Pfam" id="PF01946">
    <property type="entry name" value="Thi4"/>
    <property type="match status" value="1"/>
</dbReference>
<dbReference type="InterPro" id="IPR036188">
    <property type="entry name" value="FAD/NAD-bd_sf"/>
</dbReference>
<feature type="domain" description="FAD-dependent protein C-terminal" evidence="1">
    <location>
        <begin position="232"/>
        <end position="412"/>
    </location>
</feature>
<dbReference type="PIRSF" id="PIRSF038984">
    <property type="entry name" value="FAD_binding_protein"/>
    <property type="match status" value="1"/>
</dbReference>
<evidence type="ECO:0000313" key="2">
    <source>
        <dbReference type="EMBL" id="EEX77058.1"/>
    </source>
</evidence>
<dbReference type="OrthoDB" id="9762921at2"/>
<dbReference type="InterPro" id="IPR049516">
    <property type="entry name" value="FAD-depend_C"/>
</dbReference>
<proteinExistence type="predicted"/>
<protein>
    <submittedName>
        <fullName evidence="2">Pyridine nucleotide-disulfide oxidoreductase</fullName>
    </submittedName>
</protein>
<dbReference type="Gene3D" id="3.50.50.60">
    <property type="entry name" value="FAD/NAD(P)-binding domain"/>
    <property type="match status" value="2"/>
</dbReference>
<dbReference type="eggNOG" id="COG2509">
    <property type="taxonomic scope" value="Bacteria"/>
</dbReference>
<dbReference type="AlphaFoldDB" id="C9LVN3"/>
<dbReference type="SUPFAM" id="SSF51905">
    <property type="entry name" value="FAD/NAD(P)-binding domain"/>
    <property type="match status" value="1"/>
</dbReference>
<dbReference type="InterPro" id="IPR028348">
    <property type="entry name" value="FAD-binding_protein"/>
</dbReference>
<dbReference type="PRINTS" id="PR00368">
    <property type="entry name" value="FADPNR"/>
</dbReference>